<keyword evidence="1" id="KW-0812">Transmembrane</keyword>
<proteinExistence type="predicted"/>
<evidence type="ECO:0000313" key="3">
    <source>
        <dbReference type="Proteomes" id="UP000440713"/>
    </source>
</evidence>
<feature type="transmembrane region" description="Helical" evidence="1">
    <location>
        <begin position="71"/>
        <end position="92"/>
    </location>
</feature>
<sequence>MFESIKNLSCLELYFRLICLVFWPIYWYDWIVITIQNYNRILFNMYFIMDTVFIVFLVIKRFVNAKATKWYFGFMLTTSLAYLVSLYSNMIVPRDVTFLYIKIVLCFLMIFSSWKLIKVEENDIGVVGVLSGLLLLVLTYFY</sequence>
<accession>A0A6N7XB72</accession>
<dbReference type="Proteomes" id="UP000440713">
    <property type="component" value="Unassembled WGS sequence"/>
</dbReference>
<keyword evidence="1" id="KW-0472">Membrane</keyword>
<keyword evidence="1" id="KW-1133">Transmembrane helix</keyword>
<comment type="caution">
    <text evidence="2">The sequence shown here is derived from an EMBL/GenBank/DDBJ whole genome shotgun (WGS) entry which is preliminary data.</text>
</comment>
<evidence type="ECO:0000256" key="1">
    <source>
        <dbReference type="SAM" id="Phobius"/>
    </source>
</evidence>
<organism evidence="2 3">
    <name type="scientific">Peptostreptococcus porci</name>
    <dbReference type="NCBI Taxonomy" id="2652282"/>
    <lineage>
        <taxon>Bacteria</taxon>
        <taxon>Bacillati</taxon>
        <taxon>Bacillota</taxon>
        <taxon>Clostridia</taxon>
        <taxon>Peptostreptococcales</taxon>
        <taxon>Peptostreptococcaceae</taxon>
        <taxon>Peptostreptococcus</taxon>
    </lineage>
</organism>
<dbReference type="AlphaFoldDB" id="A0A6N7XB72"/>
<gene>
    <name evidence="2" type="ORF">FYJ71_02820</name>
</gene>
<keyword evidence="3" id="KW-1185">Reference proteome</keyword>
<evidence type="ECO:0000313" key="2">
    <source>
        <dbReference type="EMBL" id="MST61906.1"/>
    </source>
</evidence>
<feature type="transmembrane region" description="Helical" evidence="1">
    <location>
        <begin position="98"/>
        <end position="117"/>
    </location>
</feature>
<reference evidence="2 3" key="1">
    <citation type="submission" date="2019-08" db="EMBL/GenBank/DDBJ databases">
        <title>In-depth cultivation of the pig gut microbiome towards novel bacterial diversity and tailored functional studies.</title>
        <authorList>
            <person name="Wylensek D."/>
            <person name="Hitch T.C.A."/>
            <person name="Clavel T."/>
        </authorList>
    </citation>
    <scope>NUCLEOTIDE SEQUENCE [LARGE SCALE GENOMIC DNA]</scope>
    <source>
        <strain evidence="2 3">WCA-SAB-591-4A-A</strain>
    </source>
</reference>
<feature type="transmembrane region" description="Helical" evidence="1">
    <location>
        <begin position="41"/>
        <end position="59"/>
    </location>
</feature>
<feature type="transmembrane region" description="Helical" evidence="1">
    <location>
        <begin position="13"/>
        <end position="35"/>
    </location>
</feature>
<dbReference type="EMBL" id="VUNE01000001">
    <property type="protein sequence ID" value="MST61906.1"/>
    <property type="molecule type" value="Genomic_DNA"/>
</dbReference>
<name>A0A6N7XB72_9FIRM</name>
<protein>
    <submittedName>
        <fullName evidence="2">Uncharacterized protein</fullName>
    </submittedName>
</protein>
<feature type="transmembrane region" description="Helical" evidence="1">
    <location>
        <begin position="124"/>
        <end position="141"/>
    </location>
</feature>